<keyword evidence="3" id="KW-1185">Reference proteome</keyword>
<dbReference type="Proteomes" id="UP000010798">
    <property type="component" value="Chromosome"/>
</dbReference>
<feature type="compositionally biased region" description="Basic residues" evidence="1">
    <location>
        <begin position="1"/>
        <end position="14"/>
    </location>
</feature>
<evidence type="ECO:0000313" key="3">
    <source>
        <dbReference type="Proteomes" id="UP000010798"/>
    </source>
</evidence>
<name>L0DJ78_SINAD</name>
<organism evidence="2 3">
    <name type="scientific">Singulisphaera acidiphila (strain ATCC BAA-1392 / DSM 18658 / VKM B-2454 / MOB10)</name>
    <dbReference type="NCBI Taxonomy" id="886293"/>
    <lineage>
        <taxon>Bacteria</taxon>
        <taxon>Pseudomonadati</taxon>
        <taxon>Planctomycetota</taxon>
        <taxon>Planctomycetia</taxon>
        <taxon>Isosphaerales</taxon>
        <taxon>Isosphaeraceae</taxon>
        <taxon>Singulisphaera</taxon>
    </lineage>
</organism>
<dbReference type="EMBL" id="CP003364">
    <property type="protein sequence ID" value="AGA28736.1"/>
    <property type="molecule type" value="Genomic_DNA"/>
</dbReference>
<dbReference type="RefSeq" id="WP_015247852.1">
    <property type="nucleotide sequence ID" value="NC_019892.1"/>
</dbReference>
<evidence type="ECO:0000256" key="1">
    <source>
        <dbReference type="SAM" id="MobiDB-lite"/>
    </source>
</evidence>
<protein>
    <submittedName>
        <fullName evidence="2">Uncharacterized protein</fullName>
    </submittedName>
</protein>
<feature type="region of interest" description="Disordered" evidence="1">
    <location>
        <begin position="1"/>
        <end position="26"/>
    </location>
</feature>
<dbReference type="STRING" id="886293.Sinac_4555"/>
<dbReference type="AlphaFoldDB" id="L0DJ78"/>
<gene>
    <name evidence="2" type="ordered locus">Sinac_4555</name>
</gene>
<sequence length="105" mass="11646">MAMTATKRKRKAKVDKRPPEDPPILRFEYPQPRPVQWFVASHAPLWPTTAIARVWANGDEARCRLCPGRECMASHGVCLVLISKAVPAEDAGLFKLDPPQPEGGD</sequence>
<reference evidence="2 3" key="1">
    <citation type="submission" date="2012-02" db="EMBL/GenBank/DDBJ databases">
        <title>Complete sequence of chromosome of Singulisphaera acidiphila DSM 18658.</title>
        <authorList>
            <consortium name="US DOE Joint Genome Institute (JGI-PGF)"/>
            <person name="Lucas S."/>
            <person name="Copeland A."/>
            <person name="Lapidus A."/>
            <person name="Glavina del Rio T."/>
            <person name="Dalin E."/>
            <person name="Tice H."/>
            <person name="Bruce D."/>
            <person name="Goodwin L."/>
            <person name="Pitluck S."/>
            <person name="Peters L."/>
            <person name="Ovchinnikova G."/>
            <person name="Chertkov O."/>
            <person name="Kyrpides N."/>
            <person name="Mavromatis K."/>
            <person name="Ivanova N."/>
            <person name="Brettin T."/>
            <person name="Detter J.C."/>
            <person name="Han C."/>
            <person name="Larimer F."/>
            <person name="Land M."/>
            <person name="Hauser L."/>
            <person name="Markowitz V."/>
            <person name="Cheng J.-F."/>
            <person name="Hugenholtz P."/>
            <person name="Woyke T."/>
            <person name="Wu D."/>
            <person name="Tindall B."/>
            <person name="Pomrenke H."/>
            <person name="Brambilla E."/>
            <person name="Klenk H.-P."/>
            <person name="Eisen J.A."/>
        </authorList>
    </citation>
    <scope>NUCLEOTIDE SEQUENCE [LARGE SCALE GENOMIC DNA]</scope>
    <source>
        <strain evidence="3">ATCC BAA-1392 / DSM 18658 / VKM B-2454 / MOB10</strain>
    </source>
</reference>
<accession>L0DJ78</accession>
<evidence type="ECO:0000313" key="2">
    <source>
        <dbReference type="EMBL" id="AGA28736.1"/>
    </source>
</evidence>
<dbReference type="HOGENOM" id="CLU_2234783_0_0_0"/>
<proteinExistence type="predicted"/>
<dbReference type="KEGG" id="saci:Sinac_4555"/>